<organism evidence="3 4">
    <name type="scientific">Bremerella volcania</name>
    <dbReference type="NCBI Taxonomy" id="2527984"/>
    <lineage>
        <taxon>Bacteria</taxon>
        <taxon>Pseudomonadati</taxon>
        <taxon>Planctomycetota</taxon>
        <taxon>Planctomycetia</taxon>
        <taxon>Pirellulales</taxon>
        <taxon>Pirellulaceae</taxon>
        <taxon>Bremerella</taxon>
    </lineage>
</organism>
<proteinExistence type="predicted"/>
<dbReference type="EMBL" id="CP036289">
    <property type="protein sequence ID" value="QDU77458.1"/>
    <property type="molecule type" value="Genomic_DNA"/>
</dbReference>
<feature type="transmembrane region" description="Helical" evidence="1">
    <location>
        <begin position="79"/>
        <end position="102"/>
    </location>
</feature>
<dbReference type="OrthoDB" id="256916at2"/>
<evidence type="ECO:0000313" key="3">
    <source>
        <dbReference type="EMBL" id="QDU77458.1"/>
    </source>
</evidence>
<dbReference type="KEGG" id="bvo:Pan97_45280"/>
<evidence type="ECO:0000259" key="2">
    <source>
        <dbReference type="Pfam" id="PF04773"/>
    </source>
</evidence>
<keyword evidence="4" id="KW-1185">Reference proteome</keyword>
<dbReference type="PANTHER" id="PTHR30273:SF2">
    <property type="entry name" value="PROTEIN FECR"/>
    <property type="match status" value="1"/>
</dbReference>
<evidence type="ECO:0000313" key="4">
    <source>
        <dbReference type="Proteomes" id="UP000318626"/>
    </source>
</evidence>
<keyword evidence="1" id="KW-1133">Transmembrane helix</keyword>
<feature type="domain" description="FecR protein" evidence="2">
    <location>
        <begin position="161"/>
        <end position="217"/>
    </location>
</feature>
<dbReference type="Gene3D" id="2.60.120.1440">
    <property type="match status" value="1"/>
</dbReference>
<dbReference type="InterPro" id="IPR012373">
    <property type="entry name" value="Ferrdict_sens_TM"/>
</dbReference>
<evidence type="ECO:0000256" key="1">
    <source>
        <dbReference type="SAM" id="Phobius"/>
    </source>
</evidence>
<name>A0A518CE09_9BACT</name>
<gene>
    <name evidence="3" type="ORF">Pan97_45280</name>
</gene>
<keyword evidence="1" id="KW-0472">Membrane</keyword>
<reference evidence="4" key="1">
    <citation type="submission" date="2019-02" db="EMBL/GenBank/DDBJ databases">
        <title>Deep-cultivation of Planctomycetes and their phenomic and genomic characterization uncovers novel biology.</title>
        <authorList>
            <person name="Wiegand S."/>
            <person name="Jogler M."/>
            <person name="Boedeker C."/>
            <person name="Pinto D."/>
            <person name="Vollmers J."/>
            <person name="Rivas-Marin E."/>
            <person name="Kohn T."/>
            <person name="Peeters S.H."/>
            <person name="Heuer A."/>
            <person name="Rast P."/>
            <person name="Oberbeckmann S."/>
            <person name="Bunk B."/>
            <person name="Jeske O."/>
            <person name="Meyerdierks A."/>
            <person name="Storesund J.E."/>
            <person name="Kallscheuer N."/>
            <person name="Luecker S."/>
            <person name="Lage O.M."/>
            <person name="Pohl T."/>
            <person name="Merkel B.J."/>
            <person name="Hornburger P."/>
            <person name="Mueller R.-W."/>
            <person name="Bruemmer F."/>
            <person name="Labrenz M."/>
            <person name="Spormann A.M."/>
            <person name="Op den Camp H."/>
            <person name="Overmann J."/>
            <person name="Amann R."/>
            <person name="Jetten M.S.M."/>
            <person name="Mascher T."/>
            <person name="Medema M.H."/>
            <person name="Devos D.P."/>
            <person name="Kaster A.-K."/>
            <person name="Ovreas L."/>
            <person name="Rohde M."/>
            <person name="Galperin M.Y."/>
            <person name="Jogler C."/>
        </authorList>
    </citation>
    <scope>NUCLEOTIDE SEQUENCE [LARGE SCALE GENOMIC DNA]</scope>
    <source>
        <strain evidence="4">Pan97</strain>
    </source>
</reference>
<sequence>MSDKSRFVTLCNAVLEGQATESDVAEFQQVLRDDAESRHAYREQMKIHAYLTWQHGRAAVDESLVISTKPDLPENDWNWNVPAVGLALSILILAIGLTGWWLSSPRGVPLVVISATDMDLAKGSRVFRKQIDIPQGSLKFRLDSGAEVEAIGPVRCELVSDMLLRVTLGSVTVDVGDDAAGFQVETAEAQIIDLGTRFGVSVHDSGETDVVVFEGAVDVHSPPGRSQPSNTIANLKEGEAIRVDKGRGSQRLTSVVVRGDRNEVLAGSKDPVPVIFDITDNGKHKGKHRCYSVRVGGLGPPTRSYVGLGLPKWRPMKGQRFPEAMRGADVVVMYSQDRYHPELEYYVNLSVPSRLFVWHDSRLEPPDWLTQDFQKTNMKLRSGPWAPSNDIISSIEVPEGEDIYVEYEVWQRDVPAGTVTLGGNHNTTNSLRYAMYGIAAKALEE</sequence>
<protein>
    <submittedName>
        <fullName evidence="3">FecR protein</fullName>
    </submittedName>
</protein>
<dbReference type="InterPro" id="IPR006860">
    <property type="entry name" value="FecR"/>
</dbReference>
<dbReference type="RefSeq" id="WP_144976347.1">
    <property type="nucleotide sequence ID" value="NZ_CP036289.1"/>
</dbReference>
<dbReference type="GO" id="GO:0016989">
    <property type="term" value="F:sigma factor antagonist activity"/>
    <property type="evidence" value="ECO:0007669"/>
    <property type="project" value="TreeGrafter"/>
</dbReference>
<dbReference type="Pfam" id="PF04773">
    <property type="entry name" value="FecR"/>
    <property type="match status" value="1"/>
</dbReference>
<dbReference type="Proteomes" id="UP000318626">
    <property type="component" value="Chromosome"/>
</dbReference>
<dbReference type="PANTHER" id="PTHR30273">
    <property type="entry name" value="PERIPLASMIC SIGNAL SENSOR AND SIGMA FACTOR ACTIVATOR FECR-RELATED"/>
    <property type="match status" value="1"/>
</dbReference>
<dbReference type="AlphaFoldDB" id="A0A518CE09"/>
<accession>A0A518CE09</accession>
<keyword evidence="1" id="KW-0812">Transmembrane</keyword>